<dbReference type="SUPFAM" id="SSF53649">
    <property type="entry name" value="Alkaline phosphatase-like"/>
    <property type="match status" value="1"/>
</dbReference>
<proteinExistence type="inferred from homology"/>
<dbReference type="Proteomes" id="UP001596398">
    <property type="component" value="Unassembled WGS sequence"/>
</dbReference>
<gene>
    <name evidence="3" type="ORF">ACFQJ4_09520</name>
</gene>
<evidence type="ECO:0000259" key="2">
    <source>
        <dbReference type="Pfam" id="PF00884"/>
    </source>
</evidence>
<dbReference type="CDD" id="cd16148">
    <property type="entry name" value="sulfatase_like"/>
    <property type="match status" value="1"/>
</dbReference>
<sequence length="427" mass="48126">MERPDIVLVTVDSLRADCVGFLGDDTPATPNMDAVADEANVSTAATTPSSHTRASVPAILTSQYAHRFFNNFLHDVETPTIAQRLSEVGYSTAAFHSNPLLSRHFGYDQGFDTFSDGLRYVERTRLPETATRLYSKLIRLLRRFPYQPAETITRQAIDWLSEHQARGPKFLWVHYMDPHGPYALNRDQGYIDKLRSERLWHKAVSEPESVTTDEVKRLREAYHKEIEHTDRELAPLFDAIETYTDAVCTVLTGDHGEEFREHGEFTHMPKLYEEVTRVPFVLDLPHDDEVQTPEPISSLDIVPTLVGQMDDVSVASFEGVDLTAPEVNRTVVISETNPDSGDPLVGLRNEQYKYIAGGPEPELYDLEADPVEKTNLVNSGHEAESELERLLTAHLNEHDFEGGDKLAETAAEMNTEMQGRLEDLGYL</sequence>
<evidence type="ECO:0000256" key="1">
    <source>
        <dbReference type="ARBA" id="ARBA00008779"/>
    </source>
</evidence>
<protein>
    <submittedName>
        <fullName evidence="3">Sulfatase</fullName>
    </submittedName>
</protein>
<comment type="similarity">
    <text evidence="1">Belongs to the sulfatase family.</text>
</comment>
<dbReference type="Gene3D" id="3.40.720.10">
    <property type="entry name" value="Alkaline Phosphatase, subunit A"/>
    <property type="match status" value="1"/>
</dbReference>
<name>A0ABD5ZQH9_9EURY</name>
<keyword evidence="4" id="KW-1185">Reference proteome</keyword>
<dbReference type="PANTHER" id="PTHR42693:SF33">
    <property type="entry name" value="ARYLSULFATASE"/>
    <property type="match status" value="1"/>
</dbReference>
<evidence type="ECO:0000313" key="3">
    <source>
        <dbReference type="EMBL" id="MFC7235550.1"/>
    </source>
</evidence>
<dbReference type="GeneID" id="79267246"/>
<dbReference type="EMBL" id="JBHTAP010000001">
    <property type="protein sequence ID" value="MFC7235550.1"/>
    <property type="molecule type" value="Genomic_DNA"/>
</dbReference>
<dbReference type="RefSeq" id="WP_276233686.1">
    <property type="nucleotide sequence ID" value="NZ_CP119802.1"/>
</dbReference>
<dbReference type="InterPro" id="IPR050738">
    <property type="entry name" value="Sulfatase"/>
</dbReference>
<dbReference type="Pfam" id="PF00884">
    <property type="entry name" value="Sulfatase"/>
    <property type="match status" value="1"/>
</dbReference>
<evidence type="ECO:0000313" key="4">
    <source>
        <dbReference type="Proteomes" id="UP001596398"/>
    </source>
</evidence>
<reference evidence="3 4" key="1">
    <citation type="journal article" date="2019" name="Int. J. Syst. Evol. Microbiol.">
        <title>The Global Catalogue of Microorganisms (GCM) 10K type strain sequencing project: providing services to taxonomists for standard genome sequencing and annotation.</title>
        <authorList>
            <consortium name="The Broad Institute Genomics Platform"/>
            <consortium name="The Broad Institute Genome Sequencing Center for Infectious Disease"/>
            <person name="Wu L."/>
            <person name="Ma J."/>
        </authorList>
    </citation>
    <scope>NUCLEOTIDE SEQUENCE [LARGE SCALE GENOMIC DNA]</scope>
    <source>
        <strain evidence="3 4">DT85</strain>
    </source>
</reference>
<dbReference type="InterPro" id="IPR017850">
    <property type="entry name" value="Alkaline_phosphatase_core_sf"/>
</dbReference>
<dbReference type="PANTHER" id="PTHR42693">
    <property type="entry name" value="ARYLSULFATASE FAMILY MEMBER"/>
    <property type="match status" value="1"/>
</dbReference>
<dbReference type="InterPro" id="IPR000917">
    <property type="entry name" value="Sulfatase_N"/>
</dbReference>
<comment type="caution">
    <text evidence="3">The sequence shown here is derived from an EMBL/GenBank/DDBJ whole genome shotgun (WGS) entry which is preliminary data.</text>
</comment>
<feature type="domain" description="Sulfatase N-terminal" evidence="2">
    <location>
        <begin position="4"/>
        <end position="310"/>
    </location>
</feature>
<dbReference type="AlphaFoldDB" id="A0ABD5ZQH9"/>
<organism evidence="3 4">
    <name type="scientific">Halosegnis marinus</name>
    <dbReference type="NCBI Taxonomy" id="3034023"/>
    <lineage>
        <taxon>Archaea</taxon>
        <taxon>Methanobacteriati</taxon>
        <taxon>Methanobacteriota</taxon>
        <taxon>Stenosarchaea group</taxon>
        <taxon>Halobacteria</taxon>
        <taxon>Halobacteriales</taxon>
        <taxon>Natronomonadaceae</taxon>
        <taxon>Halosegnis</taxon>
    </lineage>
</organism>
<accession>A0ABD5ZQH9</accession>